<feature type="domain" description="Metallo-beta-lactamase" evidence="1">
    <location>
        <begin position="21"/>
        <end position="218"/>
    </location>
</feature>
<dbReference type="Proteomes" id="UP000070355">
    <property type="component" value="Unassembled WGS sequence"/>
</dbReference>
<dbReference type="PANTHER" id="PTHR42951:SF4">
    <property type="entry name" value="ACYL-COENZYME A THIOESTERASE MBLAC2"/>
    <property type="match status" value="1"/>
</dbReference>
<gene>
    <name evidence="2" type="ORF">HMPREF3186_00548</name>
</gene>
<dbReference type="AlphaFoldDB" id="A0A134A2P4"/>
<dbReference type="STRING" id="1379.HMPREF3186_00548"/>
<name>A0A134A2P4_9BACL</name>
<evidence type="ECO:0000259" key="1">
    <source>
        <dbReference type="SMART" id="SM00849"/>
    </source>
</evidence>
<protein>
    <submittedName>
        <fullName evidence="2">Metallo-beta-lactamase domain protein</fullName>
    </submittedName>
</protein>
<accession>A0A134A2P4</accession>
<dbReference type="InterPro" id="IPR001279">
    <property type="entry name" value="Metallo-B-lactamas"/>
</dbReference>
<evidence type="ECO:0000313" key="2">
    <source>
        <dbReference type="EMBL" id="KXB61981.1"/>
    </source>
</evidence>
<organism evidence="2 3">
    <name type="scientific">Gemella haemolysans</name>
    <dbReference type="NCBI Taxonomy" id="1379"/>
    <lineage>
        <taxon>Bacteria</taxon>
        <taxon>Bacillati</taxon>
        <taxon>Bacillota</taxon>
        <taxon>Bacilli</taxon>
        <taxon>Bacillales</taxon>
        <taxon>Gemellaceae</taxon>
        <taxon>Gemella</taxon>
    </lineage>
</organism>
<evidence type="ECO:0000313" key="3">
    <source>
        <dbReference type="Proteomes" id="UP000070355"/>
    </source>
</evidence>
<proteinExistence type="predicted"/>
<dbReference type="InterPro" id="IPR050855">
    <property type="entry name" value="NDM-1-like"/>
</dbReference>
<dbReference type="OrthoDB" id="420651at2"/>
<dbReference type="EMBL" id="LSDC01000030">
    <property type="protein sequence ID" value="KXB61981.1"/>
    <property type="molecule type" value="Genomic_DNA"/>
</dbReference>
<dbReference type="RefSeq" id="WP_060913818.1">
    <property type="nucleotide sequence ID" value="NZ_KQ959936.1"/>
</dbReference>
<comment type="caution">
    <text evidence="2">The sequence shown here is derived from an EMBL/GenBank/DDBJ whole genome shotgun (WGS) entry which is preliminary data.</text>
</comment>
<dbReference type="Pfam" id="PF00753">
    <property type="entry name" value="Lactamase_B"/>
    <property type="match status" value="1"/>
</dbReference>
<reference evidence="3" key="1">
    <citation type="submission" date="2016-01" db="EMBL/GenBank/DDBJ databases">
        <authorList>
            <person name="Mitreva M."/>
            <person name="Pepin K.H."/>
            <person name="Mihindukulasuriya K.A."/>
            <person name="Fulton R."/>
            <person name="Fronick C."/>
            <person name="O'Laughlin M."/>
            <person name="Miner T."/>
            <person name="Herter B."/>
            <person name="Rosa B.A."/>
            <person name="Cordes M."/>
            <person name="Tomlinson C."/>
            <person name="Wollam A."/>
            <person name="Palsikar V.B."/>
            <person name="Mardis E.R."/>
            <person name="Wilson R.K."/>
        </authorList>
    </citation>
    <scope>NUCLEOTIDE SEQUENCE [LARGE SCALE GENOMIC DNA]</scope>
    <source>
        <strain evidence="3">DNF01167</strain>
    </source>
</reference>
<dbReference type="PATRIC" id="fig|1379.3.peg.544"/>
<dbReference type="PANTHER" id="PTHR42951">
    <property type="entry name" value="METALLO-BETA-LACTAMASE DOMAIN-CONTAINING"/>
    <property type="match status" value="1"/>
</dbReference>
<sequence>MLIKFSDRFYYTKQRYMYLEPTLGYVKGEYFSVMLDSGNGPAQVETFLKELKENDLPMPSYVILTHHHWDHSFGATYLDIPVIATDRARDSLIELSQLEWDDESLYQRVKDGTEIKYSADVIKRVYENHEIKIRIPDMPKMADFNLNLGGVKINCIYNDNSHSNDAFLIYIPEEKVLFLGDSHAKNYYTKPMAYNKQKLRDYIDRISILDFEHAVPGHGNIFTREELLDYLEKEYAKMR</sequence>
<dbReference type="Gene3D" id="3.60.15.10">
    <property type="entry name" value="Ribonuclease Z/Hydroxyacylglutathione hydrolase-like"/>
    <property type="match status" value="1"/>
</dbReference>
<dbReference type="SMART" id="SM00849">
    <property type="entry name" value="Lactamase_B"/>
    <property type="match status" value="1"/>
</dbReference>
<dbReference type="InterPro" id="IPR036866">
    <property type="entry name" value="RibonucZ/Hydroxyglut_hydro"/>
</dbReference>
<dbReference type="SUPFAM" id="SSF56281">
    <property type="entry name" value="Metallo-hydrolase/oxidoreductase"/>
    <property type="match status" value="1"/>
</dbReference>